<gene>
    <name evidence="2" type="ORF">JZO76_05570</name>
</gene>
<evidence type="ECO:0000313" key="3">
    <source>
        <dbReference type="Proteomes" id="UP000664256"/>
    </source>
</evidence>
<reference evidence="2 3" key="1">
    <citation type="submission" date="2021-03" db="EMBL/GenBank/DDBJ databases">
        <title>Enterococcal diversity collection.</title>
        <authorList>
            <person name="Gilmore M.S."/>
            <person name="Schwartzman J."/>
            <person name="Van Tyne D."/>
            <person name="Martin M."/>
            <person name="Earl A.M."/>
            <person name="Manson A.L."/>
            <person name="Straub T."/>
            <person name="Salamzade R."/>
            <person name="Saavedra J."/>
            <person name="Lebreton F."/>
            <person name="Prichula J."/>
            <person name="Schaufler K."/>
            <person name="Gaca A."/>
            <person name="Sgardioli B."/>
            <person name="Wagenaar J."/>
            <person name="Strong T."/>
        </authorList>
    </citation>
    <scope>NUCLEOTIDE SEQUENCE [LARGE SCALE GENOMIC DNA]</scope>
    <source>
        <strain evidence="2 3">MJM12</strain>
    </source>
</reference>
<accession>A0ABS3H6B7</accession>
<protein>
    <submittedName>
        <fullName evidence="2">Helix-turn-helix domain-containing protein</fullName>
    </submittedName>
</protein>
<dbReference type="InterPro" id="IPR007737">
    <property type="entry name" value="Mga_HTH"/>
</dbReference>
<proteinExistence type="predicted"/>
<comment type="caution">
    <text evidence="2">The sequence shown here is derived from an EMBL/GenBank/DDBJ whole genome shotgun (WGS) entry which is preliminary data.</text>
</comment>
<name>A0ABS3H6B7_9ENTE</name>
<keyword evidence="3" id="KW-1185">Reference proteome</keyword>
<feature type="domain" description="Mga helix-turn-helix" evidence="1">
    <location>
        <begin position="80"/>
        <end position="164"/>
    </location>
</feature>
<evidence type="ECO:0000313" key="2">
    <source>
        <dbReference type="EMBL" id="MBO0449001.1"/>
    </source>
</evidence>
<organism evidence="2 3">
    <name type="scientific">Candidatus Enterococcus myersii</name>
    <dbReference type="NCBI Taxonomy" id="2815322"/>
    <lineage>
        <taxon>Bacteria</taxon>
        <taxon>Bacillati</taxon>
        <taxon>Bacillota</taxon>
        <taxon>Bacilli</taxon>
        <taxon>Lactobacillales</taxon>
        <taxon>Enterococcaceae</taxon>
        <taxon>Enterococcus</taxon>
    </lineage>
</organism>
<dbReference type="Proteomes" id="UP000664256">
    <property type="component" value="Unassembled WGS sequence"/>
</dbReference>
<dbReference type="EMBL" id="JAFLVT010000008">
    <property type="protein sequence ID" value="MBO0449001.1"/>
    <property type="molecule type" value="Genomic_DNA"/>
</dbReference>
<evidence type="ECO:0000259" key="1">
    <source>
        <dbReference type="Pfam" id="PF05043"/>
    </source>
</evidence>
<sequence length="488" mass="56914">MANFLAKEEWRKYQLLKKVERSPYFALTKKELMEELGISNYVLKSLIDQLILDLEHYQLAPEINLFVEEPFLQLEITGSASSETLLEKYVAESTSFQILAGAALGQFKSLNDLSEKKLISYPIAHSNYKNLNTYLKNFDITIDKKFRLTGKSEKNVRLFLTELFARIFKNDQDIYPVADQNMIQTKLEALDLIKMTMHQKMKLMHYLHVTNLRIQQKKYVEWQDLSFLLPENLEKEMQTAFFYRVPSQCREAEAAAFYCYYGARSKEIGLTFALAESPQINQWSQNLLAQLIQTFPKLIKETESLAGFLTRSRYLHFQLLETSTAFESIQPEINIIYFQQNFPRVLAFCRRYISNLKQTAPDLYRKKKQLLLQYLFLILDSFPKKLILETINVYVDFSYGNLYNQFIVKNLDFFKQIGANVVPTIKDADILLTDSRELGQDYQKDCVVWLAPPRPLDWANLAQKVIQKREAKYNGENLTATGTGGTYK</sequence>
<dbReference type="Pfam" id="PF05043">
    <property type="entry name" value="Mga"/>
    <property type="match status" value="1"/>
</dbReference>